<evidence type="ECO:0000313" key="2">
    <source>
        <dbReference type="Proteomes" id="UP000187266"/>
    </source>
</evidence>
<name>A0A1U7DHE3_9RHOB</name>
<organism evidence="1 2">
    <name type="scientific">Brevirhabdus pacifica</name>
    <dbReference type="NCBI Taxonomy" id="1267768"/>
    <lineage>
        <taxon>Bacteria</taxon>
        <taxon>Pseudomonadati</taxon>
        <taxon>Pseudomonadota</taxon>
        <taxon>Alphaproteobacteria</taxon>
        <taxon>Rhodobacterales</taxon>
        <taxon>Paracoccaceae</taxon>
        <taxon>Brevirhabdus</taxon>
    </lineage>
</organism>
<reference evidence="1 2" key="1">
    <citation type="submission" date="2017-01" db="EMBL/GenBank/DDBJ databases">
        <title>Genomic analysis of Xuhuaishuia manganoxidans DY6-4.</title>
        <authorList>
            <person name="Wang X."/>
        </authorList>
    </citation>
    <scope>NUCLEOTIDE SEQUENCE [LARGE SCALE GENOMIC DNA]</scope>
    <source>
        <strain evidence="1 2">DY6-4</strain>
    </source>
</reference>
<gene>
    <name evidence="1" type="ORF">BV394_06345</name>
</gene>
<accession>A0A2M9DEG0</accession>
<sequence>MGRAAPIPLIALIVGATLALSAPGLLRGGLVVTQHEGDLLHLLQILMLMQEGQWPHLDFRTPVGLFAFLPLHWTLALGRALGFEWGLGQALIVAQLGLGLLLAPVIWWVARSRLVGWAAVAAALVPVIWLTALIHGGTNAGVSVSMHYNRWAWAVALLAVVTAVLPPRAAGGAGMRAAGIIDAAVIGIGFAILGLTKATFAVTLAPAVIVALVLRGRGRVLAGALVAGLLFCAGVALFMGAAFWPAYVGDLLWVAGMPVRPFPDQPLGAVIGGPAFIPGTFLLLGAVVVLRLRARPALAWPVLLLAPSFVYITYQNFGNDPKWLILLALLLAPLLSRQGDAPAPDLVQPSARPLVAGLVLAAAVLGAGSLFNMARSVLANGFAGPAETRPIFAAEHMGRDLLSDPLRLARLDIALAGEEAPAAMVPLLPPFADDAEGRPNTTTFLGRPLPTCGLDKGMIAHQRGLAEVTAKAIGPGGGRVFVTDLFSALWVFGGSSPVTPLAPWNYGALTGIDSAGFVAVPLCPVNPPVRKRLLEELEAGAEAGRWELTPVPAGPGLWLYAIAPG</sequence>
<proteinExistence type="predicted"/>
<keyword evidence="2" id="KW-1185">Reference proteome</keyword>
<dbReference type="Proteomes" id="UP000187266">
    <property type="component" value="Chromosome"/>
</dbReference>
<accession>A0A1U7DHE3</accession>
<evidence type="ECO:0000313" key="1">
    <source>
        <dbReference type="EMBL" id="APX89381.1"/>
    </source>
</evidence>
<dbReference type="AlphaFoldDB" id="A0A1U7DHE3"/>
<dbReference type="EMBL" id="CP019124">
    <property type="protein sequence ID" value="APX89381.1"/>
    <property type="molecule type" value="Genomic_DNA"/>
</dbReference>
<protein>
    <submittedName>
        <fullName evidence="1">Uncharacterized protein</fullName>
    </submittedName>
</protein>
<dbReference type="STRING" id="1267768.BV394_06345"/>
<dbReference type="RefSeq" id="WP_076979404.1">
    <property type="nucleotide sequence ID" value="NZ_CP019124.1"/>
</dbReference>